<keyword evidence="5" id="KW-1185">Reference proteome</keyword>
<evidence type="ECO:0000313" key="4">
    <source>
        <dbReference type="EMBL" id="EFV01653.1"/>
    </source>
</evidence>
<keyword evidence="1 4" id="KW-0808">Transferase</keyword>
<reference evidence="4 5" key="1">
    <citation type="submission" date="2010-12" db="EMBL/GenBank/DDBJ databases">
        <authorList>
            <person name="Muzny D."/>
            <person name="Qin X."/>
            <person name="Deng J."/>
            <person name="Jiang H."/>
            <person name="Liu Y."/>
            <person name="Qu J."/>
            <person name="Song X.-Z."/>
            <person name="Zhang L."/>
            <person name="Thornton R."/>
            <person name="Coyle M."/>
            <person name="Francisco L."/>
            <person name="Jackson L."/>
            <person name="Javaid M."/>
            <person name="Korchina V."/>
            <person name="Kovar C."/>
            <person name="Mata R."/>
            <person name="Mathew T."/>
            <person name="Ngo R."/>
            <person name="Nguyen L."/>
            <person name="Nguyen N."/>
            <person name="Okwuonu G."/>
            <person name="Ongeri F."/>
            <person name="Pham C."/>
            <person name="Simmons D."/>
            <person name="Wilczek-Boney K."/>
            <person name="Hale W."/>
            <person name="Jakkamsetti A."/>
            <person name="Pham P."/>
            <person name="Ruth R."/>
            <person name="San Lucas F."/>
            <person name="Warren J."/>
            <person name="Zhang J."/>
            <person name="Zhao Z."/>
            <person name="Zhou C."/>
            <person name="Zhu D."/>
            <person name="Lee S."/>
            <person name="Bess C."/>
            <person name="Blankenburg K."/>
            <person name="Forbes L."/>
            <person name="Fu Q."/>
            <person name="Gubbala S."/>
            <person name="Hirani K."/>
            <person name="Jayaseelan J.C."/>
            <person name="Lara F."/>
            <person name="Munidasa M."/>
            <person name="Palculict T."/>
            <person name="Patil S."/>
            <person name="Pu L.-L."/>
            <person name="Saada N."/>
            <person name="Tang L."/>
            <person name="Weissenberger G."/>
            <person name="Zhu Y."/>
            <person name="Hemphill L."/>
            <person name="Shang Y."/>
            <person name="Youmans B."/>
            <person name="Ayvaz T."/>
            <person name="Ross M."/>
            <person name="Santibanez J."/>
            <person name="Aqrawi P."/>
            <person name="Gross S."/>
            <person name="Joshi V."/>
            <person name="Fowler G."/>
            <person name="Nazareth L."/>
            <person name="Reid J."/>
            <person name="Worley K."/>
            <person name="Petrosino J."/>
            <person name="Highlander S."/>
            <person name="Gibbs R."/>
        </authorList>
    </citation>
    <scope>NUCLEOTIDE SEQUENCE [LARGE SCALE GENOMIC DNA]</scope>
    <source>
        <strain evidence="4 5">ATCC 23263</strain>
    </source>
</reference>
<dbReference type="SMART" id="SM00563">
    <property type="entry name" value="PlsC"/>
    <property type="match status" value="1"/>
</dbReference>
<dbReference type="HOGENOM" id="CLU_027938_4_5_9"/>
<evidence type="ECO:0000313" key="5">
    <source>
        <dbReference type="Proteomes" id="UP000004754"/>
    </source>
</evidence>
<protein>
    <submittedName>
        <fullName evidence="4">Acyltransferase</fullName>
    </submittedName>
</protein>
<dbReference type="AlphaFoldDB" id="E6MGB3"/>
<evidence type="ECO:0000259" key="3">
    <source>
        <dbReference type="SMART" id="SM00563"/>
    </source>
</evidence>
<dbReference type="SUPFAM" id="SSF69593">
    <property type="entry name" value="Glycerol-3-phosphate (1)-acyltransferase"/>
    <property type="match status" value="1"/>
</dbReference>
<dbReference type="PANTHER" id="PTHR10434:SF11">
    <property type="entry name" value="1-ACYL-SN-GLYCEROL-3-PHOSPHATE ACYLTRANSFERASE"/>
    <property type="match status" value="1"/>
</dbReference>
<dbReference type="RefSeq" id="WP_006598470.1">
    <property type="nucleotide sequence ID" value="NZ_GL622359.1"/>
</dbReference>
<organism evidence="4 5">
    <name type="scientific">Pseudoramibacter alactolyticus ATCC 23263</name>
    <dbReference type="NCBI Taxonomy" id="887929"/>
    <lineage>
        <taxon>Bacteria</taxon>
        <taxon>Bacillati</taxon>
        <taxon>Bacillota</taxon>
        <taxon>Clostridia</taxon>
        <taxon>Eubacteriales</taxon>
        <taxon>Eubacteriaceae</taxon>
        <taxon>Pseudoramibacter</taxon>
    </lineage>
</organism>
<comment type="caution">
    <text evidence="4">The sequence shown here is derived from an EMBL/GenBank/DDBJ whole genome shotgun (WGS) entry which is preliminary data.</text>
</comment>
<dbReference type="PANTHER" id="PTHR10434">
    <property type="entry name" value="1-ACYL-SN-GLYCEROL-3-PHOSPHATE ACYLTRANSFERASE"/>
    <property type="match status" value="1"/>
</dbReference>
<dbReference type="CDD" id="cd07989">
    <property type="entry name" value="LPLAT_AGPAT-like"/>
    <property type="match status" value="1"/>
</dbReference>
<dbReference type="Proteomes" id="UP000004754">
    <property type="component" value="Unassembled WGS sequence"/>
</dbReference>
<dbReference type="Pfam" id="PF01553">
    <property type="entry name" value="Acyltransferase"/>
    <property type="match status" value="1"/>
</dbReference>
<dbReference type="OrthoDB" id="9803035at2"/>
<feature type="domain" description="Phospholipid/glycerol acyltransferase" evidence="3">
    <location>
        <begin position="34"/>
        <end position="148"/>
    </location>
</feature>
<dbReference type="STRING" id="887929.HMP0721_1046"/>
<dbReference type="InterPro" id="IPR002123">
    <property type="entry name" value="Plipid/glycerol_acylTrfase"/>
</dbReference>
<sequence>MIYRIAHWLFRLVNWCWINVSVEGRENIPKSGRAVVCANHTYWYDPLLIDTIFPIRRPIYWMAKKEIFSGRFVSWILTKVHVFPVDRHHVSVETLKTTLGYLRNDEQIGIFPEGTRVKKGQKVKPADGFIVFAQKTRAPILPVHITGEYKWRGKVKVTIGEPIWLTEYYGKKMRSEESEAVSEHIMAQIYAL</sequence>
<keyword evidence="2 4" id="KW-0012">Acyltransferase</keyword>
<evidence type="ECO:0000256" key="1">
    <source>
        <dbReference type="ARBA" id="ARBA00022679"/>
    </source>
</evidence>
<proteinExistence type="predicted"/>
<accession>E6MGB3</accession>
<dbReference type="eggNOG" id="COG0204">
    <property type="taxonomic scope" value="Bacteria"/>
</dbReference>
<gene>
    <name evidence="4" type="ORF">HMP0721_1046</name>
</gene>
<dbReference type="GO" id="GO:0006654">
    <property type="term" value="P:phosphatidic acid biosynthetic process"/>
    <property type="evidence" value="ECO:0007669"/>
    <property type="project" value="TreeGrafter"/>
</dbReference>
<evidence type="ECO:0000256" key="2">
    <source>
        <dbReference type="ARBA" id="ARBA00023315"/>
    </source>
</evidence>
<name>E6MGB3_9FIRM</name>
<dbReference type="EMBL" id="AEQN01000016">
    <property type="protein sequence ID" value="EFV01653.1"/>
    <property type="molecule type" value="Genomic_DNA"/>
</dbReference>
<dbReference type="GO" id="GO:0003841">
    <property type="term" value="F:1-acylglycerol-3-phosphate O-acyltransferase activity"/>
    <property type="evidence" value="ECO:0007669"/>
    <property type="project" value="TreeGrafter"/>
</dbReference>